<dbReference type="Gene3D" id="3.40.50.2300">
    <property type="match status" value="2"/>
</dbReference>
<evidence type="ECO:0000256" key="2">
    <source>
        <dbReference type="ARBA" id="ARBA00023125"/>
    </source>
</evidence>
<dbReference type="Gene3D" id="1.10.260.40">
    <property type="entry name" value="lambda repressor-like DNA-binding domains"/>
    <property type="match status" value="1"/>
</dbReference>
<evidence type="ECO:0000313" key="8">
    <source>
        <dbReference type="Proteomes" id="UP000756710"/>
    </source>
</evidence>
<protein>
    <submittedName>
        <fullName evidence="6 7">Transcriptional regulator</fullName>
    </submittedName>
</protein>
<reference evidence="7 8" key="2">
    <citation type="submission" date="2021-03" db="EMBL/GenBank/DDBJ databases">
        <title>Genomic Encyclopedia of Type Strains, Phase IV (KMG-IV): sequencing the most valuable type-strain genomes for metagenomic binning, comparative biology and taxonomic classification.</title>
        <authorList>
            <person name="Goeker M."/>
        </authorList>
    </citation>
    <scope>NUCLEOTIDE SEQUENCE [LARGE SCALE GENOMIC DNA]</scope>
    <source>
        <strain evidence="7 8">DSM 41954</strain>
    </source>
</reference>
<dbReference type="Pfam" id="PF00356">
    <property type="entry name" value="LacI"/>
    <property type="match status" value="1"/>
</dbReference>
<dbReference type="InterPro" id="IPR000843">
    <property type="entry name" value="HTH_LacI"/>
</dbReference>
<dbReference type="EMBL" id="JAGGLR010000031">
    <property type="protein sequence ID" value="MBP2067483.1"/>
    <property type="molecule type" value="Genomic_DNA"/>
</dbReference>
<dbReference type="Pfam" id="PF13377">
    <property type="entry name" value="Peripla_BP_3"/>
    <property type="match status" value="1"/>
</dbReference>
<evidence type="ECO:0000256" key="3">
    <source>
        <dbReference type="ARBA" id="ARBA00023163"/>
    </source>
</evidence>
<keyword evidence="3" id="KW-0804">Transcription</keyword>
<name>A0A061A3X6_9ACTN</name>
<evidence type="ECO:0000259" key="5">
    <source>
        <dbReference type="PROSITE" id="PS50932"/>
    </source>
</evidence>
<accession>A0A061A3X6</accession>
<dbReference type="CDD" id="cd01392">
    <property type="entry name" value="HTH_LacI"/>
    <property type="match status" value="1"/>
</dbReference>
<dbReference type="PANTHER" id="PTHR30146:SF138">
    <property type="entry name" value="TRANSCRIPTIONAL REGULATORY PROTEIN"/>
    <property type="match status" value="1"/>
</dbReference>
<evidence type="ECO:0000256" key="1">
    <source>
        <dbReference type="ARBA" id="ARBA00023015"/>
    </source>
</evidence>
<reference evidence="6" key="1">
    <citation type="submission" date="2014-05" db="EMBL/GenBank/DDBJ databases">
        <authorList>
            <person name="Horn Fabian"/>
        </authorList>
    </citation>
    <scope>NUCLEOTIDE SEQUENCE</scope>
</reference>
<keyword evidence="1" id="KW-0805">Transcription regulation</keyword>
<dbReference type="EMBL" id="LK022848">
    <property type="protein sequence ID" value="CDR17523.1"/>
    <property type="molecule type" value="Genomic_DNA"/>
</dbReference>
<dbReference type="PANTHER" id="PTHR30146">
    <property type="entry name" value="LACI-RELATED TRANSCRIPTIONAL REPRESSOR"/>
    <property type="match status" value="1"/>
</dbReference>
<dbReference type="CDD" id="cd06267">
    <property type="entry name" value="PBP1_LacI_sugar_binding-like"/>
    <property type="match status" value="1"/>
</dbReference>
<feature type="region of interest" description="Disordered" evidence="4">
    <location>
        <begin position="1"/>
        <end position="27"/>
    </location>
</feature>
<evidence type="ECO:0000256" key="4">
    <source>
        <dbReference type="SAM" id="MobiDB-lite"/>
    </source>
</evidence>
<dbReference type="GO" id="GO:0000976">
    <property type="term" value="F:transcription cis-regulatory region binding"/>
    <property type="evidence" value="ECO:0007669"/>
    <property type="project" value="TreeGrafter"/>
</dbReference>
<sequence>MATTLRQVAREAGVSPSTASRALTRPDMISPQTAARVRAAAARLRYVPNRAAISLNSGTTGTLGLVVHALTNPLYARLARAVHRRAEAAGLGLEIVDTFETDEREARLLGQLVGRVDGVISVASRLPAADLLTIGAQVPLVLINRRCGGLSSVIIDVPTGIARCLDHLADLGHRRIVYVSGPVRTWSDHQRRRRVQDRARLYDLEIETIGPAPPVFHAGVAAADRARTSGATALIAYNSLIALGALYRLADQGISVPGQMSVVSGDDLDTVGAADLSVTALHLPLDDAAREAVALLPSEGATTEPKLVTLPTTLIPRGSSGRAPEVATH</sequence>
<dbReference type="Proteomes" id="UP000756710">
    <property type="component" value="Unassembled WGS sequence"/>
</dbReference>
<dbReference type="InterPro" id="IPR028082">
    <property type="entry name" value="Peripla_BP_I"/>
</dbReference>
<dbReference type="RefSeq" id="WP_044580247.1">
    <property type="nucleotide sequence ID" value="NZ_BAABDR010000023.1"/>
</dbReference>
<dbReference type="InterPro" id="IPR010982">
    <property type="entry name" value="Lambda_DNA-bd_dom_sf"/>
</dbReference>
<dbReference type="SUPFAM" id="SSF53822">
    <property type="entry name" value="Periplasmic binding protein-like I"/>
    <property type="match status" value="1"/>
</dbReference>
<dbReference type="HOGENOM" id="CLU_037628_6_0_11"/>
<keyword evidence="2 7" id="KW-0238">DNA-binding</keyword>
<dbReference type="SUPFAM" id="SSF47413">
    <property type="entry name" value="lambda repressor-like DNA-binding domains"/>
    <property type="match status" value="1"/>
</dbReference>
<dbReference type="SMART" id="SM00354">
    <property type="entry name" value="HTH_LACI"/>
    <property type="match status" value="1"/>
</dbReference>
<dbReference type="InterPro" id="IPR046335">
    <property type="entry name" value="LacI/GalR-like_sensor"/>
</dbReference>
<dbReference type="AlphaFoldDB" id="A0A061A3X6"/>
<gene>
    <name evidence="7" type="ORF">J2Z30_008549</name>
    <name evidence="6" type="ORF">SIRAN9511</name>
</gene>
<keyword evidence="8" id="KW-1185">Reference proteome</keyword>
<feature type="domain" description="HTH lacI-type" evidence="5">
    <location>
        <begin position="3"/>
        <end position="57"/>
    </location>
</feature>
<dbReference type="PROSITE" id="PS50932">
    <property type="entry name" value="HTH_LACI_2"/>
    <property type="match status" value="1"/>
</dbReference>
<proteinExistence type="predicted"/>
<evidence type="ECO:0000313" key="6">
    <source>
        <dbReference type="EMBL" id="CDR17523.1"/>
    </source>
</evidence>
<evidence type="ECO:0000313" key="7">
    <source>
        <dbReference type="EMBL" id="MBP2067483.1"/>
    </source>
</evidence>
<organism evidence="6">
    <name type="scientific">Streptomyces iranensis</name>
    <dbReference type="NCBI Taxonomy" id="576784"/>
    <lineage>
        <taxon>Bacteria</taxon>
        <taxon>Bacillati</taxon>
        <taxon>Actinomycetota</taxon>
        <taxon>Actinomycetes</taxon>
        <taxon>Kitasatosporales</taxon>
        <taxon>Streptomycetaceae</taxon>
        <taxon>Streptomyces</taxon>
        <taxon>Streptomyces violaceusniger group</taxon>
    </lineage>
</organism>
<dbReference type="GO" id="GO:0003700">
    <property type="term" value="F:DNA-binding transcription factor activity"/>
    <property type="evidence" value="ECO:0007669"/>
    <property type="project" value="TreeGrafter"/>
</dbReference>